<evidence type="ECO:0000256" key="1">
    <source>
        <dbReference type="SAM" id="MobiDB-lite"/>
    </source>
</evidence>
<protein>
    <submittedName>
        <fullName evidence="3">Uncharacterized protein LOC118497624</fullName>
    </submittedName>
</protein>
<gene>
    <name evidence="3" type="primary">LOC118497624</name>
</gene>
<feature type="compositionally biased region" description="Low complexity" evidence="1">
    <location>
        <begin position="66"/>
        <end position="81"/>
    </location>
</feature>
<dbReference type="Proteomes" id="UP000504628">
    <property type="component" value="Chromosome 12"/>
</dbReference>
<dbReference type="KEGG" id="pdic:118497624"/>
<reference evidence="3" key="1">
    <citation type="submission" date="2025-08" db="UniProtKB">
        <authorList>
            <consortium name="RefSeq"/>
        </authorList>
    </citation>
    <scope>IDENTIFICATION</scope>
    <source>
        <tissue evidence="3">Muscle</tissue>
    </source>
</reference>
<name>A0A7E6CNW9_9CHIR</name>
<dbReference type="RefSeq" id="XP_035868566.1">
    <property type="nucleotide sequence ID" value="XM_036012673.1"/>
</dbReference>
<dbReference type="AlphaFoldDB" id="A0A7E6CNW9"/>
<evidence type="ECO:0000313" key="3">
    <source>
        <dbReference type="RefSeq" id="XP_035868566.1"/>
    </source>
</evidence>
<accession>A0A7E6CNW9</accession>
<dbReference type="InParanoid" id="A0A7E6CNW9"/>
<dbReference type="GeneID" id="118497624"/>
<organism evidence="2 3">
    <name type="scientific">Phyllostomus discolor</name>
    <name type="common">pale spear-nosed bat</name>
    <dbReference type="NCBI Taxonomy" id="89673"/>
    <lineage>
        <taxon>Eukaryota</taxon>
        <taxon>Metazoa</taxon>
        <taxon>Chordata</taxon>
        <taxon>Craniata</taxon>
        <taxon>Vertebrata</taxon>
        <taxon>Euteleostomi</taxon>
        <taxon>Mammalia</taxon>
        <taxon>Eutheria</taxon>
        <taxon>Laurasiatheria</taxon>
        <taxon>Chiroptera</taxon>
        <taxon>Yangochiroptera</taxon>
        <taxon>Phyllostomidae</taxon>
        <taxon>Phyllostominae</taxon>
        <taxon>Phyllostomus</taxon>
    </lineage>
</organism>
<keyword evidence="2" id="KW-1185">Reference proteome</keyword>
<feature type="region of interest" description="Disordered" evidence="1">
    <location>
        <begin position="34"/>
        <end position="89"/>
    </location>
</feature>
<proteinExistence type="predicted"/>
<feature type="region of interest" description="Disordered" evidence="1">
    <location>
        <begin position="136"/>
        <end position="205"/>
    </location>
</feature>
<evidence type="ECO:0000313" key="2">
    <source>
        <dbReference type="Proteomes" id="UP000504628"/>
    </source>
</evidence>
<sequence>MRCGLDCVSLGSSRAGNGAAARGRLRALPVGGGGAGAAAGFPSESRRRPQARGLGRGAPRGRVRWAGKAGARALGPAARAPRGREPGLARPPFLSPSSFYFSRFFSSDPPPFCPLSPSFFLCDCFRKFVSKVRRRAVRPWRPEPAVSPGGMGQERERCPRSPPRLPPRPASSSRAGCGSGEREGRRLPGPKSAAETPGGYLKAGI</sequence>
<feature type="compositionally biased region" description="Pro residues" evidence="1">
    <location>
        <begin position="160"/>
        <end position="169"/>
    </location>
</feature>